<protein>
    <submittedName>
        <fullName evidence="8">Nitrite reductase</fullName>
    </submittedName>
</protein>
<dbReference type="PANTHER" id="PTHR43105:SF10">
    <property type="entry name" value="NADH-QUINONE OXIDOREDUCTASE SUBUNIT G"/>
    <property type="match status" value="1"/>
</dbReference>
<dbReference type="GO" id="GO:0051539">
    <property type="term" value="F:4 iron, 4 sulfur cluster binding"/>
    <property type="evidence" value="ECO:0007669"/>
    <property type="project" value="UniProtKB-KW"/>
</dbReference>
<dbReference type="InterPro" id="IPR006657">
    <property type="entry name" value="MoPterin_dinucl-bd_dom"/>
</dbReference>
<dbReference type="GO" id="GO:0043546">
    <property type="term" value="F:molybdopterin cofactor binding"/>
    <property type="evidence" value="ECO:0007669"/>
    <property type="project" value="InterPro"/>
</dbReference>
<dbReference type="SMART" id="SM00926">
    <property type="entry name" value="Molybdop_Fe4S4"/>
    <property type="match status" value="1"/>
</dbReference>
<proteinExistence type="predicted"/>
<dbReference type="OrthoDB" id="9805142at2"/>
<feature type="domain" description="4Fe-4S Mo/W bis-MGD-type" evidence="7">
    <location>
        <begin position="17"/>
        <end position="74"/>
    </location>
</feature>
<comment type="caution">
    <text evidence="8">The sequence shown here is derived from an EMBL/GenBank/DDBJ whole genome shotgun (WGS) entry which is preliminary data.</text>
</comment>
<evidence type="ECO:0000256" key="2">
    <source>
        <dbReference type="ARBA" id="ARBA00022485"/>
    </source>
</evidence>
<feature type="compositionally biased region" description="Basic residues" evidence="6">
    <location>
        <begin position="1"/>
        <end position="14"/>
    </location>
</feature>
<dbReference type="SUPFAM" id="SSF50692">
    <property type="entry name" value="ADC-like"/>
    <property type="match status" value="1"/>
</dbReference>
<dbReference type="Pfam" id="PF01568">
    <property type="entry name" value="Molydop_binding"/>
    <property type="match status" value="1"/>
</dbReference>
<dbReference type="RefSeq" id="WP_160646931.1">
    <property type="nucleotide sequence ID" value="NZ_SIJB01000029.1"/>
</dbReference>
<evidence type="ECO:0000256" key="1">
    <source>
        <dbReference type="ARBA" id="ARBA00001942"/>
    </source>
</evidence>
<keyword evidence="2" id="KW-0004">4Fe-4S</keyword>
<evidence type="ECO:0000256" key="5">
    <source>
        <dbReference type="ARBA" id="ARBA00023014"/>
    </source>
</evidence>
<keyword evidence="4" id="KW-0408">Iron</keyword>
<dbReference type="CDD" id="cd00508">
    <property type="entry name" value="MopB_CT_Fdh-Nap-like"/>
    <property type="match status" value="1"/>
</dbReference>
<evidence type="ECO:0000256" key="6">
    <source>
        <dbReference type="SAM" id="MobiDB-lite"/>
    </source>
</evidence>
<dbReference type="InterPro" id="IPR006963">
    <property type="entry name" value="Mopterin_OxRdtase_4Fe-4S_dom"/>
</dbReference>
<comment type="cofactor">
    <cofactor evidence="1">
        <name>Mo-bis(molybdopterin guanine dinucleotide)</name>
        <dbReference type="ChEBI" id="CHEBI:60539"/>
    </cofactor>
</comment>
<dbReference type="EMBL" id="SIJB01000029">
    <property type="protein sequence ID" value="NBI30126.1"/>
    <property type="molecule type" value="Genomic_DNA"/>
</dbReference>
<dbReference type="GO" id="GO:0003954">
    <property type="term" value="F:NADH dehydrogenase activity"/>
    <property type="evidence" value="ECO:0007669"/>
    <property type="project" value="TreeGrafter"/>
</dbReference>
<dbReference type="Pfam" id="PF00384">
    <property type="entry name" value="Molybdopterin"/>
    <property type="match status" value="1"/>
</dbReference>
<evidence type="ECO:0000259" key="7">
    <source>
        <dbReference type="PROSITE" id="PS51669"/>
    </source>
</evidence>
<feature type="region of interest" description="Disordered" evidence="6">
    <location>
        <begin position="1"/>
        <end position="21"/>
    </location>
</feature>
<dbReference type="PROSITE" id="PS51669">
    <property type="entry name" value="4FE4S_MOW_BIS_MGD"/>
    <property type="match status" value="1"/>
</dbReference>
<dbReference type="SUPFAM" id="SSF53706">
    <property type="entry name" value="Formate dehydrogenase/DMSO reductase, domains 1-3"/>
    <property type="match status" value="1"/>
</dbReference>
<dbReference type="Gene3D" id="3.40.228.10">
    <property type="entry name" value="Dimethylsulfoxide Reductase, domain 2"/>
    <property type="match status" value="1"/>
</dbReference>
<dbReference type="Gene3D" id="3.40.50.740">
    <property type="match status" value="1"/>
</dbReference>
<keyword evidence="9" id="KW-1185">Reference proteome</keyword>
<dbReference type="Pfam" id="PF04879">
    <property type="entry name" value="Molybdop_Fe4S4"/>
    <property type="match status" value="1"/>
</dbReference>
<dbReference type="Gene3D" id="2.20.25.90">
    <property type="entry name" value="ADC-like domains"/>
    <property type="match status" value="1"/>
</dbReference>
<gene>
    <name evidence="8" type="ORF">ERL59_14335</name>
</gene>
<evidence type="ECO:0000256" key="4">
    <source>
        <dbReference type="ARBA" id="ARBA00023004"/>
    </source>
</evidence>
<dbReference type="PANTHER" id="PTHR43105">
    <property type="entry name" value="RESPIRATORY NITRATE REDUCTASE"/>
    <property type="match status" value="1"/>
</dbReference>
<dbReference type="InterPro" id="IPR006656">
    <property type="entry name" value="Mopterin_OxRdtase"/>
</dbReference>
<reference evidence="8 9" key="1">
    <citation type="submission" date="2019-01" db="EMBL/GenBank/DDBJ databases">
        <title>Chengkuizengella sp. nov., isolated from deep-sea sediment of East Pacific Ocean.</title>
        <authorList>
            <person name="Yang J."/>
            <person name="Lai Q."/>
            <person name="Shao Z."/>
        </authorList>
    </citation>
    <scope>NUCLEOTIDE SEQUENCE [LARGE SCALE GENOMIC DNA]</scope>
    <source>
        <strain evidence="8 9">YPA3-1-1</strain>
    </source>
</reference>
<keyword evidence="3" id="KW-0479">Metal-binding</keyword>
<dbReference type="Gene3D" id="2.40.40.20">
    <property type="match status" value="1"/>
</dbReference>
<sequence length="710" mass="79018">MALTMFKKKKKSKKNQPVSNQSHCCFCSMQCSLQLVQNEKRSRMKVKPSHDFPVATGRLCQKGLNSLDHVEHKSRIRKPLVRVDGNVDKKWSTTSWETAFDQISNKMKELQNKHGKDSVSVFGGGSLTNEVSYLLGKFTRVALQSKYIDYNGRYCMSSAAAAGNKAFGVDRGLTLPLTELENARYIILAGTNIAECQPTMMSYLIAAKKKGAVIVTIDPRNTKTSKLADIHVRLQPGFDAMFVNALLNVIVNEKLYDELFVQNRTNGFSELVETVKPYTPDVVEEMTGILAPKIRTIARGFAKAKTGIVFTARGLEQQINGVENTLNYINLCLTTGKIGKSGCGFGAVTGQANGQGGREHGQKADQLPGYRMLEDQSARAHVAKVWGISPSELPGNGVSAFEMFEKINAGEIKAMVVLGSNPIVSSPNNAVVEQALKRLELLVVVDLFETETAEYADWLLPGSSFLEAEGTLTNLEGRVFHRAKVLETPNENPLDYEIICEFAERLGRGQYFQYHSIEDIFNELTRASAGGKADYGGMTYDRLKEEKGLFWPCPESNHPGTPMMFNNRFYHEDGKAKIFAIKPEKPAEPIDEEYPYILTTGRLANHYLSGAQTRRTEVLNKKSPIPVAEIHPWLAQKMGLIPNQKMKIISRRGSLDFHVKITEGIQPKTIFVPFHWGKELAINRITNDALAPISRMPEFKICAVQVKALD</sequence>
<evidence type="ECO:0000313" key="9">
    <source>
        <dbReference type="Proteomes" id="UP000448943"/>
    </source>
</evidence>
<dbReference type="GO" id="GO:0022904">
    <property type="term" value="P:respiratory electron transport chain"/>
    <property type="evidence" value="ECO:0007669"/>
    <property type="project" value="TreeGrafter"/>
</dbReference>
<name>A0A6N9Q5M3_9BACL</name>
<dbReference type="GO" id="GO:0046872">
    <property type="term" value="F:metal ion binding"/>
    <property type="evidence" value="ECO:0007669"/>
    <property type="project" value="UniProtKB-KW"/>
</dbReference>
<organism evidence="8 9">
    <name type="scientific">Chengkuizengella marina</name>
    <dbReference type="NCBI Taxonomy" id="2507566"/>
    <lineage>
        <taxon>Bacteria</taxon>
        <taxon>Bacillati</taxon>
        <taxon>Bacillota</taxon>
        <taxon>Bacilli</taxon>
        <taxon>Bacillales</taxon>
        <taxon>Paenibacillaceae</taxon>
        <taxon>Chengkuizengella</taxon>
    </lineage>
</organism>
<dbReference type="InterPro" id="IPR050123">
    <property type="entry name" value="Prok_molybdopt-oxidoreductase"/>
</dbReference>
<accession>A0A6N9Q5M3</accession>
<evidence type="ECO:0000313" key="8">
    <source>
        <dbReference type="EMBL" id="NBI30126.1"/>
    </source>
</evidence>
<evidence type="ECO:0000256" key="3">
    <source>
        <dbReference type="ARBA" id="ARBA00022723"/>
    </source>
</evidence>
<dbReference type="Proteomes" id="UP000448943">
    <property type="component" value="Unassembled WGS sequence"/>
</dbReference>
<keyword evidence="5" id="KW-0411">Iron-sulfur</keyword>
<dbReference type="AlphaFoldDB" id="A0A6N9Q5M3"/>
<dbReference type="InterPro" id="IPR009010">
    <property type="entry name" value="Asp_de-COase-like_dom_sf"/>
</dbReference>
<dbReference type="GO" id="GO:0016020">
    <property type="term" value="C:membrane"/>
    <property type="evidence" value="ECO:0007669"/>
    <property type="project" value="TreeGrafter"/>
</dbReference>